<dbReference type="STRING" id="1123380.SAMN02745199_1555"/>
<dbReference type="InterPro" id="IPR040473">
    <property type="entry name" value="NusG_add"/>
</dbReference>
<dbReference type="InterPro" id="IPR015869">
    <property type="entry name" value="Transcrpt_antiterm_NusG_bac_CS"/>
</dbReference>
<dbReference type="Gene3D" id="3.30.70.940">
    <property type="entry name" value="NusG, N-terminal domain"/>
    <property type="match status" value="1"/>
</dbReference>
<dbReference type="Pfam" id="PF18298">
    <property type="entry name" value="NusG_add"/>
    <property type="match status" value="1"/>
</dbReference>
<dbReference type="PROSITE" id="PS01014">
    <property type="entry name" value="NUSG"/>
    <property type="match status" value="1"/>
</dbReference>
<dbReference type="SUPFAM" id="SSF82679">
    <property type="entry name" value="N-utilization substance G protein NusG, N-terminal domain"/>
    <property type="match status" value="2"/>
</dbReference>
<evidence type="ECO:0000256" key="5">
    <source>
        <dbReference type="HAMAP-Rule" id="MF_00948"/>
    </source>
</evidence>
<dbReference type="CDD" id="cd06091">
    <property type="entry name" value="KOW_NusG"/>
    <property type="match status" value="1"/>
</dbReference>
<dbReference type="PANTHER" id="PTHR30265:SF2">
    <property type="entry name" value="TRANSCRIPTION TERMINATION_ANTITERMINATION PROTEIN NUSG"/>
    <property type="match status" value="1"/>
</dbReference>
<protein>
    <recommendedName>
        <fullName evidence="5 6">Transcription termination/antitermination protein NusG</fullName>
    </recommendedName>
</protein>
<dbReference type="PANTHER" id="PTHR30265">
    <property type="entry name" value="RHO-INTERACTING TRANSCRIPTION TERMINATION FACTOR NUSG"/>
    <property type="match status" value="1"/>
</dbReference>
<dbReference type="Pfam" id="PF00467">
    <property type="entry name" value="KOW"/>
    <property type="match status" value="1"/>
</dbReference>
<dbReference type="SUPFAM" id="SSF50104">
    <property type="entry name" value="Translation proteins SH3-like domain"/>
    <property type="match status" value="1"/>
</dbReference>
<keyword evidence="1 5" id="KW-0806">Transcription termination</keyword>
<dbReference type="Proteomes" id="UP000242592">
    <property type="component" value="Unassembled WGS sequence"/>
</dbReference>
<dbReference type="Gene3D" id="2.30.30.30">
    <property type="match status" value="1"/>
</dbReference>
<dbReference type="EMBL" id="FQXN01000007">
    <property type="protein sequence ID" value="SHH56270.1"/>
    <property type="molecule type" value="Genomic_DNA"/>
</dbReference>
<gene>
    <name evidence="5" type="primary">nusG</name>
    <name evidence="10" type="ORF">SAMN02745199_1555</name>
</gene>
<dbReference type="SMART" id="SM00738">
    <property type="entry name" value="NGN"/>
    <property type="match status" value="1"/>
</dbReference>
<dbReference type="PRINTS" id="PR00338">
    <property type="entry name" value="NUSGTNSCPFCT"/>
</dbReference>
<dbReference type="GO" id="GO:0032784">
    <property type="term" value="P:regulation of DNA-templated transcription elongation"/>
    <property type="evidence" value="ECO:0007669"/>
    <property type="project" value="InterPro"/>
</dbReference>
<evidence type="ECO:0000313" key="11">
    <source>
        <dbReference type="Proteomes" id="UP000242592"/>
    </source>
</evidence>
<proteinExistence type="inferred from homology"/>
<comment type="function">
    <text evidence="5 7">Participates in transcription elongation, termination and antitermination.</text>
</comment>
<evidence type="ECO:0000259" key="8">
    <source>
        <dbReference type="SMART" id="SM00738"/>
    </source>
</evidence>
<dbReference type="InterPro" id="IPR043425">
    <property type="entry name" value="NusG-like"/>
</dbReference>
<dbReference type="RefSeq" id="WP_073073835.1">
    <property type="nucleotide sequence ID" value="NZ_FQXN01000007.1"/>
</dbReference>
<dbReference type="InterPro" id="IPR036735">
    <property type="entry name" value="NGN_dom_sf"/>
</dbReference>
<dbReference type="CDD" id="cd09891">
    <property type="entry name" value="NGN_Bact_1"/>
    <property type="match status" value="1"/>
</dbReference>
<dbReference type="InterPro" id="IPR001062">
    <property type="entry name" value="Transcrpt_antiterm_NusG"/>
</dbReference>
<dbReference type="SMART" id="SM00739">
    <property type="entry name" value="KOW"/>
    <property type="match status" value="1"/>
</dbReference>
<keyword evidence="2 5" id="KW-0889">Transcription antitermination</keyword>
<evidence type="ECO:0000256" key="3">
    <source>
        <dbReference type="ARBA" id="ARBA00023015"/>
    </source>
</evidence>
<keyword evidence="4 5" id="KW-0804">Transcription</keyword>
<dbReference type="InterPro" id="IPR008991">
    <property type="entry name" value="Translation_prot_SH3-like_sf"/>
</dbReference>
<comment type="similarity">
    <text evidence="5 7">Belongs to the NusG family.</text>
</comment>
<evidence type="ECO:0000313" key="10">
    <source>
        <dbReference type="EMBL" id="SHH56270.1"/>
    </source>
</evidence>
<dbReference type="AlphaFoldDB" id="A0A1M5U089"/>
<name>A0A1M5U089_9BACT</name>
<evidence type="ECO:0000256" key="1">
    <source>
        <dbReference type="ARBA" id="ARBA00022472"/>
    </source>
</evidence>
<keyword evidence="3 5" id="KW-0805">Transcription regulation</keyword>
<dbReference type="InterPro" id="IPR005824">
    <property type="entry name" value="KOW"/>
</dbReference>
<dbReference type="InterPro" id="IPR014722">
    <property type="entry name" value="Rib_uL2_dom2"/>
</dbReference>
<dbReference type="Gene3D" id="2.40.50.100">
    <property type="match status" value="1"/>
</dbReference>
<dbReference type="HAMAP" id="MF_00948">
    <property type="entry name" value="NusG"/>
    <property type="match status" value="1"/>
</dbReference>
<evidence type="ECO:0000259" key="9">
    <source>
        <dbReference type="SMART" id="SM00739"/>
    </source>
</evidence>
<dbReference type="InterPro" id="IPR006645">
    <property type="entry name" value="NGN-like_dom"/>
</dbReference>
<feature type="domain" description="KOW" evidence="9">
    <location>
        <begin position="301"/>
        <end position="328"/>
    </location>
</feature>
<dbReference type="OrthoDB" id="9809075at2"/>
<sequence>MKKRWYILQTLAGYEAAAKENLEAKVKAQGYEHLISKVLLPEEVVIDASAKSVERHIVSLNAKLFVSNGTNVKKGDVLAEEPAIRVRKDGKIIDVRNAKKIVIETADKKFTKTYVIPQKNKPITGLKVGGYVKQGMPLTEDGEIICEIDGKIIQTERMKRIVILNASNEKDIYAVPYETINTSLVKKGDNVKAGQILAEPKKIVTKSSGRVEIIDFPTKKEIRVQKVRIRKLFPGYLFVEMIMNDEFWHFVRTVPGIIDFVSSGGRPIPIKDNEVKVILRLSGIEETPKVEKVQQVKIEFDYEVGDVVKIISGPFEGFVGHVKEINPEHNELKVTVTIFGRETPVTVHTTEVEKID</sequence>
<dbReference type="NCBIfam" id="TIGR00922">
    <property type="entry name" value="nusG"/>
    <property type="match status" value="1"/>
</dbReference>
<evidence type="ECO:0000256" key="4">
    <source>
        <dbReference type="ARBA" id="ARBA00023163"/>
    </source>
</evidence>
<feature type="domain" description="NusG-like N-terminal" evidence="8">
    <location>
        <begin position="2"/>
        <end position="282"/>
    </location>
</feature>
<reference evidence="11" key="1">
    <citation type="submission" date="2016-11" db="EMBL/GenBank/DDBJ databases">
        <authorList>
            <person name="Varghese N."/>
            <person name="Submissions S."/>
        </authorList>
    </citation>
    <scope>NUCLEOTIDE SEQUENCE [LARGE SCALE GENOMIC DNA]</scope>
    <source>
        <strain evidence="11">DSM 15807</strain>
    </source>
</reference>
<dbReference type="GO" id="GO:0031564">
    <property type="term" value="P:transcription antitermination"/>
    <property type="evidence" value="ECO:0007669"/>
    <property type="project" value="UniProtKB-UniRule"/>
</dbReference>
<dbReference type="GO" id="GO:0005829">
    <property type="term" value="C:cytosol"/>
    <property type="evidence" value="ECO:0007669"/>
    <property type="project" value="TreeGrafter"/>
</dbReference>
<evidence type="ECO:0000256" key="6">
    <source>
        <dbReference type="NCBIfam" id="TIGR00922"/>
    </source>
</evidence>
<dbReference type="GO" id="GO:0006353">
    <property type="term" value="P:DNA-templated transcription termination"/>
    <property type="evidence" value="ECO:0007669"/>
    <property type="project" value="UniProtKB-UniRule"/>
</dbReference>
<dbReference type="Pfam" id="PF02357">
    <property type="entry name" value="NusG"/>
    <property type="match status" value="2"/>
</dbReference>
<dbReference type="InterPro" id="IPR047050">
    <property type="entry name" value="NGN"/>
</dbReference>
<dbReference type="GO" id="GO:0006354">
    <property type="term" value="P:DNA-templated transcription elongation"/>
    <property type="evidence" value="ECO:0007669"/>
    <property type="project" value="UniProtKB-UniRule"/>
</dbReference>
<organism evidence="10 11">
    <name type="scientific">Thermosipho atlanticus DSM 15807</name>
    <dbReference type="NCBI Taxonomy" id="1123380"/>
    <lineage>
        <taxon>Bacteria</taxon>
        <taxon>Thermotogati</taxon>
        <taxon>Thermotogota</taxon>
        <taxon>Thermotogae</taxon>
        <taxon>Thermotogales</taxon>
        <taxon>Fervidobacteriaceae</taxon>
        <taxon>Thermosipho</taxon>
    </lineage>
</organism>
<accession>A0A1M5U089</accession>
<keyword evidence="11" id="KW-1185">Reference proteome</keyword>
<evidence type="ECO:0000256" key="2">
    <source>
        <dbReference type="ARBA" id="ARBA00022814"/>
    </source>
</evidence>
<evidence type="ECO:0000256" key="7">
    <source>
        <dbReference type="RuleBase" id="RU000538"/>
    </source>
</evidence>